<dbReference type="InterPro" id="IPR049577">
    <property type="entry name" value="GMPP_N"/>
</dbReference>
<evidence type="ECO:0000259" key="10">
    <source>
        <dbReference type="Pfam" id="PF00483"/>
    </source>
</evidence>
<evidence type="ECO:0000256" key="6">
    <source>
        <dbReference type="ARBA" id="ARBA00022741"/>
    </source>
</evidence>
<comment type="pathway">
    <text evidence="1">Nucleotide-sugar biosynthesis; GDP-alpha-D-mannose biosynthesis; GDP-alpha-D-mannose from alpha-D-mannose 1-phosphate (GTP route): step 1/1.</text>
</comment>
<dbReference type="Pfam" id="PF22640">
    <property type="entry name" value="ManC_GMP_beta-helix"/>
    <property type="match status" value="1"/>
</dbReference>
<evidence type="ECO:0000256" key="1">
    <source>
        <dbReference type="ARBA" id="ARBA00004823"/>
    </source>
</evidence>
<dbReference type="InterPro" id="IPR006375">
    <property type="entry name" value="Man1P_GuaTrfase/Man6P_Isoase"/>
</dbReference>
<dbReference type="FunFam" id="3.90.550.10:FF:000046">
    <property type="entry name" value="Mannose-1-phosphate guanylyltransferase (GDP)"/>
    <property type="match status" value="1"/>
</dbReference>
<evidence type="ECO:0000256" key="9">
    <source>
        <dbReference type="RuleBase" id="RU004190"/>
    </source>
</evidence>
<dbReference type="CDD" id="cd02213">
    <property type="entry name" value="cupin_PMI_typeII_C"/>
    <property type="match status" value="1"/>
</dbReference>
<evidence type="ECO:0000256" key="2">
    <source>
        <dbReference type="ARBA" id="ARBA00006115"/>
    </source>
</evidence>
<dbReference type="NCBIfam" id="TIGR01479">
    <property type="entry name" value="GMP_PMI"/>
    <property type="match status" value="1"/>
</dbReference>
<dbReference type="GO" id="GO:0000271">
    <property type="term" value="P:polysaccharide biosynthetic process"/>
    <property type="evidence" value="ECO:0007669"/>
    <property type="project" value="InterPro"/>
</dbReference>
<keyword evidence="7" id="KW-0342">GTP-binding</keyword>
<evidence type="ECO:0000259" key="11">
    <source>
        <dbReference type="Pfam" id="PF01050"/>
    </source>
</evidence>
<dbReference type="InterPro" id="IPR051161">
    <property type="entry name" value="Mannose-6P_isomerase_type2"/>
</dbReference>
<organism evidence="13 14">
    <name type="scientific">Bermanella marisrubri</name>
    <dbReference type="NCBI Taxonomy" id="207949"/>
    <lineage>
        <taxon>Bacteria</taxon>
        <taxon>Pseudomonadati</taxon>
        <taxon>Pseudomonadota</taxon>
        <taxon>Gammaproteobacteria</taxon>
        <taxon>Oceanospirillales</taxon>
        <taxon>Oceanospirillaceae</taxon>
        <taxon>Bermanella</taxon>
    </lineage>
</organism>
<evidence type="ECO:0000256" key="8">
    <source>
        <dbReference type="ARBA" id="ARBA00047343"/>
    </source>
</evidence>
<accession>Q1N4C1</accession>
<dbReference type="FunFam" id="2.60.120.10:FF:000032">
    <property type="entry name" value="Mannose-1-phosphate guanylyltransferase/mannose-6-phosphate isomerase"/>
    <property type="match status" value="1"/>
</dbReference>
<keyword evidence="5" id="KW-0548">Nucleotidyltransferase</keyword>
<dbReference type="GO" id="GO:0005525">
    <property type="term" value="F:GTP binding"/>
    <property type="evidence" value="ECO:0007669"/>
    <property type="project" value="UniProtKB-KW"/>
</dbReference>
<dbReference type="Pfam" id="PF01050">
    <property type="entry name" value="MannoseP_isomer"/>
    <property type="match status" value="1"/>
</dbReference>
<keyword evidence="6" id="KW-0547">Nucleotide-binding</keyword>
<sequence>MVMIYPIILAGGMGTRLWPLSREEYPKQCLPLNDEHWSLLQQTLLRTQGLQDCAPITVICHEQHRFLVAEQCLQTGVKHFPILLEPEARNTAAAIASAVAFLLAQDSVKADKDAVFCCLPADHAIEQSDAFITSLNQAVQLAREYSQSLLTLGIEPTSAHTGYGYIQAGEPVSTEEYPKAGFKVQHFKEKPDAQTAQSYLEQGNYYWNAGIFMGTACAWQSAFTVYQPELWQHAKNTLQQAQADLDFLRLSSEQYSLLPCMPFDVAIMEQLSNAFMVSLDAGWSDLGEWQALWQQSKKDEWGNHIHGDGLLLNSSNNYVRSERLVAGVGLENLIVVDTDDALLVADRSQSQHIKKLVDKLSEQGRSEHLHHQREYRPWGYFQSMDVGKGFKVKRLFVKPGHGLSLQSHQHRSEHWVVVSGTATVTRGEQSFTLVANESTYIPSTVTHSLRNEQGHPLEVIEVQTGKYLGEDDIKRFSDRYGRA</sequence>
<feature type="domain" description="Nucleotidyl transferase" evidence="10">
    <location>
        <begin position="6"/>
        <end position="299"/>
    </location>
</feature>
<protein>
    <recommendedName>
        <fullName evidence="3">mannose-1-phosphate guanylyltransferase</fullName>
        <ecNumber evidence="3">2.7.7.13</ecNumber>
    </recommendedName>
</protein>
<evidence type="ECO:0000313" key="14">
    <source>
        <dbReference type="Proteomes" id="UP000004263"/>
    </source>
</evidence>
<dbReference type="SUPFAM" id="SSF53448">
    <property type="entry name" value="Nucleotide-diphospho-sugar transferases"/>
    <property type="match status" value="1"/>
</dbReference>
<dbReference type="UniPathway" id="UPA00126">
    <property type="reaction ID" value="UER00930"/>
</dbReference>
<evidence type="ECO:0000256" key="5">
    <source>
        <dbReference type="ARBA" id="ARBA00022695"/>
    </source>
</evidence>
<dbReference type="SUPFAM" id="SSF51182">
    <property type="entry name" value="RmlC-like cupins"/>
    <property type="match status" value="1"/>
</dbReference>
<evidence type="ECO:0000256" key="7">
    <source>
        <dbReference type="ARBA" id="ARBA00023134"/>
    </source>
</evidence>
<evidence type="ECO:0000259" key="12">
    <source>
        <dbReference type="Pfam" id="PF22640"/>
    </source>
</evidence>
<dbReference type="EC" id="2.7.7.13" evidence="3"/>
<dbReference type="GO" id="GO:0009298">
    <property type="term" value="P:GDP-mannose biosynthetic process"/>
    <property type="evidence" value="ECO:0007669"/>
    <property type="project" value="UniProtKB-UniPathway"/>
</dbReference>
<dbReference type="CDD" id="cd02509">
    <property type="entry name" value="GDP-M1P_Guanylyltransferase"/>
    <property type="match status" value="1"/>
</dbReference>
<dbReference type="InterPro" id="IPR001538">
    <property type="entry name" value="Man6P_isomerase-2_C"/>
</dbReference>
<name>Q1N4C1_9GAMM</name>
<dbReference type="InterPro" id="IPR005835">
    <property type="entry name" value="NTP_transferase_dom"/>
</dbReference>
<reference evidence="13 14" key="1">
    <citation type="submission" date="2006-03" db="EMBL/GenBank/DDBJ databases">
        <authorList>
            <person name="Pinhassi J."/>
            <person name="Pedros-Alio C."/>
            <person name="Ferriera S."/>
            <person name="Johnson J."/>
            <person name="Kravitz S."/>
            <person name="Halpern A."/>
            <person name="Remington K."/>
            <person name="Beeson K."/>
            <person name="Tran B."/>
            <person name="Rogers Y.-H."/>
            <person name="Friedman R."/>
            <person name="Venter J.C."/>
        </authorList>
    </citation>
    <scope>NUCLEOTIDE SEQUENCE [LARGE SCALE GENOMIC DNA]</scope>
    <source>
        <strain evidence="13 14">RED65</strain>
    </source>
</reference>
<dbReference type="Pfam" id="PF00483">
    <property type="entry name" value="NTP_transferase"/>
    <property type="match status" value="1"/>
</dbReference>
<comment type="similarity">
    <text evidence="2 9">Belongs to the mannose-6-phosphate isomerase type 2 family.</text>
</comment>
<dbReference type="InterPro" id="IPR054566">
    <property type="entry name" value="ManC/GMP-like_b-helix"/>
</dbReference>
<evidence type="ECO:0000256" key="4">
    <source>
        <dbReference type="ARBA" id="ARBA00022679"/>
    </source>
</evidence>
<evidence type="ECO:0000256" key="3">
    <source>
        <dbReference type="ARBA" id="ARBA00012387"/>
    </source>
</evidence>
<comment type="caution">
    <text evidence="13">The sequence shown here is derived from an EMBL/GenBank/DDBJ whole genome shotgun (WGS) entry which is preliminary data.</text>
</comment>
<dbReference type="InterPro" id="IPR014710">
    <property type="entry name" value="RmlC-like_jellyroll"/>
</dbReference>
<dbReference type="InterPro" id="IPR029044">
    <property type="entry name" value="Nucleotide-diphossugar_trans"/>
</dbReference>
<dbReference type="PANTHER" id="PTHR46390:SF1">
    <property type="entry name" value="MANNOSE-1-PHOSPHATE GUANYLYLTRANSFERASE"/>
    <property type="match status" value="1"/>
</dbReference>
<dbReference type="EMBL" id="AAQH01000003">
    <property type="protein sequence ID" value="EAT12944.1"/>
    <property type="molecule type" value="Genomic_DNA"/>
</dbReference>
<dbReference type="STRING" id="207949.RED65_14647"/>
<dbReference type="Gene3D" id="2.60.120.10">
    <property type="entry name" value="Jelly Rolls"/>
    <property type="match status" value="1"/>
</dbReference>
<gene>
    <name evidence="13" type="ORF">RED65_14647</name>
</gene>
<dbReference type="Gene3D" id="3.90.550.10">
    <property type="entry name" value="Spore Coat Polysaccharide Biosynthesis Protein SpsA, Chain A"/>
    <property type="match status" value="1"/>
</dbReference>
<dbReference type="HOGENOM" id="CLU_035527_1_0_6"/>
<evidence type="ECO:0000313" key="13">
    <source>
        <dbReference type="EMBL" id="EAT12944.1"/>
    </source>
</evidence>
<feature type="domain" description="MannoseP isomerase/GMP-like beta-helix" evidence="12">
    <location>
        <begin position="312"/>
        <end position="360"/>
    </location>
</feature>
<dbReference type="PANTHER" id="PTHR46390">
    <property type="entry name" value="MANNOSE-1-PHOSPHATE GUANYLYLTRANSFERASE"/>
    <property type="match status" value="1"/>
</dbReference>
<dbReference type="InterPro" id="IPR011051">
    <property type="entry name" value="RmlC_Cupin_sf"/>
</dbReference>
<dbReference type="AlphaFoldDB" id="Q1N4C1"/>
<dbReference type="Proteomes" id="UP000004263">
    <property type="component" value="Unassembled WGS sequence"/>
</dbReference>
<keyword evidence="4" id="KW-0808">Transferase</keyword>
<comment type="catalytic activity">
    <reaction evidence="8">
        <text>alpha-D-mannose 1-phosphate + GTP + H(+) = GDP-alpha-D-mannose + diphosphate</text>
        <dbReference type="Rhea" id="RHEA:15229"/>
        <dbReference type="ChEBI" id="CHEBI:15378"/>
        <dbReference type="ChEBI" id="CHEBI:33019"/>
        <dbReference type="ChEBI" id="CHEBI:37565"/>
        <dbReference type="ChEBI" id="CHEBI:57527"/>
        <dbReference type="ChEBI" id="CHEBI:58409"/>
        <dbReference type="EC" id="2.7.7.13"/>
    </reaction>
</comment>
<feature type="domain" description="Mannose-6-phosphate isomerase type II C-terminal" evidence="11">
    <location>
        <begin position="364"/>
        <end position="478"/>
    </location>
</feature>
<dbReference type="GO" id="GO:0004475">
    <property type="term" value="F:mannose-1-phosphate guanylyltransferase (GTP) activity"/>
    <property type="evidence" value="ECO:0007669"/>
    <property type="project" value="UniProtKB-EC"/>
</dbReference>
<keyword evidence="14" id="KW-1185">Reference proteome</keyword>
<proteinExistence type="inferred from homology"/>